<dbReference type="PANTHER" id="PTHR37423:SF2">
    <property type="entry name" value="MEMBRANE-BOUND LYTIC MUREIN TRANSGLYCOSYLASE C"/>
    <property type="match status" value="1"/>
</dbReference>
<feature type="domain" description="Transglycosylase SLT" evidence="2">
    <location>
        <begin position="102"/>
        <end position="196"/>
    </location>
</feature>
<dbReference type="InterPro" id="IPR008258">
    <property type="entry name" value="Transglycosylase_SLT_dom_1"/>
</dbReference>
<organism evidence="3">
    <name type="scientific">Hydrogenobacter sp</name>
    <dbReference type="NCBI Taxonomy" id="2152829"/>
    <lineage>
        <taxon>Bacteria</taxon>
        <taxon>Pseudomonadati</taxon>
        <taxon>Aquificota</taxon>
        <taxon>Aquificia</taxon>
        <taxon>Aquificales</taxon>
        <taxon>Aquificaceae</taxon>
        <taxon>Hydrogenobacter</taxon>
    </lineage>
</organism>
<reference evidence="3" key="1">
    <citation type="journal article" date="2020" name="mSystems">
        <title>Genome- and Community-Level Interaction Insights into Carbon Utilization and Element Cycling Functions of Hydrothermarchaeota in Hydrothermal Sediment.</title>
        <authorList>
            <person name="Zhou Z."/>
            <person name="Liu Y."/>
            <person name="Xu W."/>
            <person name="Pan J."/>
            <person name="Luo Z.H."/>
            <person name="Li M."/>
        </authorList>
    </citation>
    <scope>NUCLEOTIDE SEQUENCE [LARGE SCALE GENOMIC DNA]</scope>
    <source>
        <strain evidence="3">SpSt-132</strain>
    </source>
</reference>
<dbReference type="PROSITE" id="PS51257">
    <property type="entry name" value="PROKAR_LIPOPROTEIN"/>
    <property type="match status" value="1"/>
</dbReference>
<comment type="caution">
    <text evidence="3">The sequence shown here is derived from an EMBL/GenBank/DDBJ whole genome shotgun (WGS) entry which is preliminary data.</text>
</comment>
<gene>
    <name evidence="3" type="ORF">ENO47_00665</name>
</gene>
<dbReference type="CDD" id="cd16894">
    <property type="entry name" value="MltD-like"/>
    <property type="match status" value="1"/>
</dbReference>
<dbReference type="SUPFAM" id="SSF53955">
    <property type="entry name" value="Lysozyme-like"/>
    <property type="match status" value="1"/>
</dbReference>
<proteinExistence type="inferred from homology"/>
<evidence type="ECO:0000259" key="2">
    <source>
        <dbReference type="Pfam" id="PF01464"/>
    </source>
</evidence>
<accession>A0A7C2V2F2</accession>
<dbReference type="InterPro" id="IPR023346">
    <property type="entry name" value="Lysozyme-like_dom_sf"/>
</dbReference>
<comment type="similarity">
    <text evidence="1">Belongs to the transglycosylase Slt family.</text>
</comment>
<dbReference type="Pfam" id="PF01464">
    <property type="entry name" value="SLT"/>
    <property type="match status" value="1"/>
</dbReference>
<sequence length="314" mass="36012">MKRGVLFVILSCVVLSSCTPTVRQAVLPKVDHQLSFIQKGSLYFSEEEERFIQRESQALGIPIPDREEIKRFINYYLTNRQSFELALQRANYYMPIIRPIIQKHNLPEELALLPVIESGFNNFAVSRSGAAGLWQFIPSTARRYGLRVDQYVDERFDVVKATDAAMRYLKDLYSMFGNWELALASYNCGENCVAKRTGGIDFWASQRLLPEETRNYVPAFFAVLLLANNPEKYRLSVRVEGISVAKKALDKDTPTEEFIVKNGMKESLFRDLNPHIKKDVIPAGTFVYVPKEERNGEKEKVERLSNGAKLIIRE</sequence>
<dbReference type="EMBL" id="DSFP01000015">
    <property type="protein sequence ID" value="HEW45180.1"/>
    <property type="molecule type" value="Genomic_DNA"/>
</dbReference>
<dbReference type="AlphaFoldDB" id="A0A7C2V2F2"/>
<evidence type="ECO:0000313" key="3">
    <source>
        <dbReference type="EMBL" id="HEW45180.1"/>
    </source>
</evidence>
<evidence type="ECO:0000256" key="1">
    <source>
        <dbReference type="ARBA" id="ARBA00007734"/>
    </source>
</evidence>
<dbReference type="PANTHER" id="PTHR37423">
    <property type="entry name" value="SOLUBLE LYTIC MUREIN TRANSGLYCOSYLASE-RELATED"/>
    <property type="match status" value="1"/>
</dbReference>
<protein>
    <submittedName>
        <fullName evidence="3">Lytic transglycosylase</fullName>
    </submittedName>
</protein>
<name>A0A7C2V2F2_9AQUI</name>
<dbReference type="Gene3D" id="1.10.530.10">
    <property type="match status" value="1"/>
</dbReference>